<evidence type="ECO:0000256" key="5">
    <source>
        <dbReference type="ARBA" id="ARBA00022679"/>
    </source>
</evidence>
<dbReference type="SUPFAM" id="SSF55874">
    <property type="entry name" value="ATPase domain of HSP90 chaperone/DNA topoisomerase II/histidine kinase"/>
    <property type="match status" value="1"/>
</dbReference>
<keyword evidence="19" id="KW-1185">Reference proteome</keyword>
<dbReference type="SUPFAM" id="SSF47384">
    <property type="entry name" value="Homodimeric domain of signal transducing histidine kinase"/>
    <property type="match status" value="1"/>
</dbReference>
<protein>
    <recommendedName>
        <fullName evidence="3">histidine kinase</fullName>
        <ecNumber evidence="3">2.7.13.3</ecNumber>
    </recommendedName>
</protein>
<dbReference type="CDD" id="cd16922">
    <property type="entry name" value="HATPase_EvgS-ArcB-TorS-like"/>
    <property type="match status" value="1"/>
</dbReference>
<dbReference type="SMART" id="SM00065">
    <property type="entry name" value="GAF"/>
    <property type="match status" value="1"/>
</dbReference>
<feature type="transmembrane region" description="Helical" evidence="15">
    <location>
        <begin position="6"/>
        <end position="24"/>
    </location>
</feature>
<name>A0A2U2BW23_9PROT</name>
<dbReference type="CDD" id="cd00082">
    <property type="entry name" value="HisKA"/>
    <property type="match status" value="1"/>
</dbReference>
<dbReference type="InterPro" id="IPR001789">
    <property type="entry name" value="Sig_transdc_resp-reg_receiver"/>
</dbReference>
<dbReference type="PANTHER" id="PTHR43047:SF64">
    <property type="entry name" value="HISTIDINE KINASE CONTAINING CHEY-HOMOLOGOUS RECEIVER DOMAIN AND PAS DOMAIN-RELATED"/>
    <property type="match status" value="1"/>
</dbReference>
<dbReference type="EC" id="2.7.13.3" evidence="3"/>
<organism evidence="18 19">
    <name type="scientific">Marinicauda salina</name>
    <dbReference type="NCBI Taxonomy" id="2135793"/>
    <lineage>
        <taxon>Bacteria</taxon>
        <taxon>Pseudomonadati</taxon>
        <taxon>Pseudomonadota</taxon>
        <taxon>Alphaproteobacteria</taxon>
        <taxon>Maricaulales</taxon>
        <taxon>Maricaulaceae</taxon>
        <taxon>Marinicauda</taxon>
    </lineage>
</organism>
<accession>A0A2U2BW23</accession>
<dbReference type="Pfam" id="PF00072">
    <property type="entry name" value="Response_reg"/>
    <property type="match status" value="1"/>
</dbReference>
<feature type="region of interest" description="Disordered" evidence="14">
    <location>
        <begin position="539"/>
        <end position="561"/>
    </location>
</feature>
<dbReference type="Proteomes" id="UP000245168">
    <property type="component" value="Unassembled WGS sequence"/>
</dbReference>
<keyword evidence="11" id="KW-0902">Two-component regulatory system</keyword>
<dbReference type="InterPro" id="IPR029016">
    <property type="entry name" value="GAF-like_dom_sf"/>
</dbReference>
<dbReference type="InterPro" id="IPR004358">
    <property type="entry name" value="Sig_transdc_His_kin-like_C"/>
</dbReference>
<dbReference type="FunFam" id="3.30.565.10:FF:000010">
    <property type="entry name" value="Sensor histidine kinase RcsC"/>
    <property type="match status" value="1"/>
</dbReference>
<dbReference type="InterPro" id="IPR036890">
    <property type="entry name" value="HATPase_C_sf"/>
</dbReference>
<dbReference type="CDD" id="cd17546">
    <property type="entry name" value="REC_hyHK_CKI1_RcsC-like"/>
    <property type="match status" value="1"/>
</dbReference>
<dbReference type="InterPro" id="IPR003594">
    <property type="entry name" value="HATPase_dom"/>
</dbReference>
<comment type="catalytic activity">
    <reaction evidence="1">
        <text>ATP + protein L-histidine = ADP + protein N-phospho-L-histidine.</text>
        <dbReference type="EC" id="2.7.13.3"/>
    </reaction>
</comment>
<dbReference type="PRINTS" id="PR00344">
    <property type="entry name" value="BCTRLSENSOR"/>
</dbReference>
<dbReference type="SMART" id="SM00387">
    <property type="entry name" value="HATPase_c"/>
    <property type="match status" value="1"/>
</dbReference>
<dbReference type="Gene3D" id="1.10.287.130">
    <property type="match status" value="1"/>
</dbReference>
<evidence type="ECO:0000256" key="15">
    <source>
        <dbReference type="SAM" id="Phobius"/>
    </source>
</evidence>
<feature type="transmembrane region" description="Helical" evidence="15">
    <location>
        <begin position="77"/>
        <end position="97"/>
    </location>
</feature>
<keyword evidence="4 13" id="KW-0597">Phosphoprotein</keyword>
<evidence type="ECO:0000256" key="12">
    <source>
        <dbReference type="ARBA" id="ARBA00023136"/>
    </source>
</evidence>
<gene>
    <name evidence="18" type="ORF">DDZ18_00945</name>
</gene>
<dbReference type="Gene3D" id="3.40.50.2300">
    <property type="match status" value="1"/>
</dbReference>
<evidence type="ECO:0000256" key="4">
    <source>
        <dbReference type="ARBA" id="ARBA00022553"/>
    </source>
</evidence>
<comment type="subcellular location">
    <subcellularLocation>
        <location evidence="2">Membrane</location>
    </subcellularLocation>
</comment>
<dbReference type="OrthoDB" id="9774458at2"/>
<evidence type="ECO:0000256" key="3">
    <source>
        <dbReference type="ARBA" id="ARBA00012438"/>
    </source>
</evidence>
<dbReference type="InterPro" id="IPR036097">
    <property type="entry name" value="HisK_dim/P_sf"/>
</dbReference>
<dbReference type="Pfam" id="PF01590">
    <property type="entry name" value="GAF"/>
    <property type="match status" value="1"/>
</dbReference>
<evidence type="ECO:0000256" key="8">
    <source>
        <dbReference type="ARBA" id="ARBA00022777"/>
    </source>
</evidence>
<dbReference type="GO" id="GO:0005524">
    <property type="term" value="F:ATP binding"/>
    <property type="evidence" value="ECO:0007669"/>
    <property type="project" value="UniProtKB-KW"/>
</dbReference>
<dbReference type="InterPro" id="IPR003661">
    <property type="entry name" value="HisK_dim/P_dom"/>
</dbReference>
<dbReference type="RefSeq" id="WP_109251482.1">
    <property type="nucleotide sequence ID" value="NZ_QEXV01000001.1"/>
</dbReference>
<dbReference type="PANTHER" id="PTHR43047">
    <property type="entry name" value="TWO-COMPONENT HISTIDINE PROTEIN KINASE"/>
    <property type="match status" value="1"/>
</dbReference>
<keyword evidence="6 15" id="KW-0812">Transmembrane</keyword>
<keyword evidence="10 15" id="KW-1133">Transmembrane helix</keyword>
<feature type="modified residue" description="4-aspartylphosphate" evidence="13">
    <location>
        <position position="618"/>
    </location>
</feature>
<dbReference type="GO" id="GO:0000155">
    <property type="term" value="F:phosphorelay sensor kinase activity"/>
    <property type="evidence" value="ECO:0007669"/>
    <property type="project" value="InterPro"/>
</dbReference>
<evidence type="ECO:0000256" key="1">
    <source>
        <dbReference type="ARBA" id="ARBA00000085"/>
    </source>
</evidence>
<reference evidence="19" key="1">
    <citation type="submission" date="2018-05" db="EMBL/GenBank/DDBJ databases">
        <authorList>
            <person name="Liu B.-T."/>
        </authorList>
    </citation>
    <scope>NUCLEOTIDE SEQUENCE [LARGE SCALE GENOMIC DNA]</scope>
    <source>
        <strain evidence="19">WD6-1</strain>
    </source>
</reference>
<dbReference type="SUPFAM" id="SSF55781">
    <property type="entry name" value="GAF domain-like"/>
    <property type="match status" value="1"/>
</dbReference>
<dbReference type="Pfam" id="PF02518">
    <property type="entry name" value="HATPase_c"/>
    <property type="match status" value="1"/>
</dbReference>
<evidence type="ECO:0000256" key="13">
    <source>
        <dbReference type="PROSITE-ProRule" id="PRU00169"/>
    </source>
</evidence>
<dbReference type="AlphaFoldDB" id="A0A2U2BW23"/>
<evidence type="ECO:0000256" key="6">
    <source>
        <dbReference type="ARBA" id="ARBA00022692"/>
    </source>
</evidence>
<dbReference type="PROSITE" id="PS50110">
    <property type="entry name" value="RESPONSE_REGULATORY"/>
    <property type="match status" value="1"/>
</dbReference>
<keyword evidence="5" id="KW-0808">Transferase</keyword>
<evidence type="ECO:0000256" key="11">
    <source>
        <dbReference type="ARBA" id="ARBA00023012"/>
    </source>
</evidence>
<comment type="caution">
    <text evidence="18">The sequence shown here is derived from an EMBL/GenBank/DDBJ whole genome shotgun (WGS) entry which is preliminary data.</text>
</comment>
<keyword evidence="9" id="KW-0067">ATP-binding</keyword>
<dbReference type="Gene3D" id="3.30.565.10">
    <property type="entry name" value="Histidine kinase-like ATPase, C-terminal domain"/>
    <property type="match status" value="1"/>
</dbReference>
<dbReference type="Gene3D" id="3.30.450.40">
    <property type="match status" value="1"/>
</dbReference>
<dbReference type="InterPro" id="IPR003018">
    <property type="entry name" value="GAF"/>
</dbReference>
<feature type="transmembrane region" description="Helical" evidence="15">
    <location>
        <begin position="36"/>
        <end position="57"/>
    </location>
</feature>
<evidence type="ECO:0000259" key="17">
    <source>
        <dbReference type="PROSITE" id="PS50110"/>
    </source>
</evidence>
<dbReference type="PROSITE" id="PS50109">
    <property type="entry name" value="HIS_KIN"/>
    <property type="match status" value="1"/>
</dbReference>
<dbReference type="GO" id="GO:0016020">
    <property type="term" value="C:membrane"/>
    <property type="evidence" value="ECO:0007669"/>
    <property type="project" value="UniProtKB-SubCell"/>
</dbReference>
<evidence type="ECO:0000259" key="16">
    <source>
        <dbReference type="PROSITE" id="PS50109"/>
    </source>
</evidence>
<dbReference type="SUPFAM" id="SSF52172">
    <property type="entry name" value="CheY-like"/>
    <property type="match status" value="1"/>
</dbReference>
<evidence type="ECO:0000256" key="9">
    <source>
        <dbReference type="ARBA" id="ARBA00022840"/>
    </source>
</evidence>
<evidence type="ECO:0000313" key="18">
    <source>
        <dbReference type="EMBL" id="PWE18208.1"/>
    </source>
</evidence>
<keyword evidence="8" id="KW-0418">Kinase</keyword>
<evidence type="ECO:0000313" key="19">
    <source>
        <dbReference type="Proteomes" id="UP000245168"/>
    </source>
</evidence>
<keyword evidence="7" id="KW-0547">Nucleotide-binding</keyword>
<dbReference type="SMART" id="SM00448">
    <property type="entry name" value="REC"/>
    <property type="match status" value="1"/>
</dbReference>
<feature type="domain" description="Response regulatory" evidence="17">
    <location>
        <begin position="569"/>
        <end position="686"/>
    </location>
</feature>
<dbReference type="SMART" id="SM00388">
    <property type="entry name" value="HisKA"/>
    <property type="match status" value="1"/>
</dbReference>
<feature type="domain" description="Histidine kinase" evidence="16">
    <location>
        <begin position="315"/>
        <end position="535"/>
    </location>
</feature>
<evidence type="ECO:0000256" key="14">
    <source>
        <dbReference type="SAM" id="MobiDB-lite"/>
    </source>
</evidence>
<sequence length="701" mass="75051">MHAFGDIVVSVTCFATAAAIWFLAASSPRTRAGGRLIAIGVFSVALFAGFDSTEALFPRTTEAVGLSAQLVESISFGGYALSMLVVLAGVLRWIPLLRGLDREIDRRAAAERRLQAALARNRAFNAALDELGKAYFAEEWDCETLIANAAKRLSRALDAGRVSVWLFSSDKEVLECVDLYEARTNKRSAGTRLLRGDVPEYFDAILSASTVVASDARRDPVTRRFTETYFAPNDIHSLLDAPIRSGPGVRGVVCCEAVGALREWTPDEVSLVTSVAQLIGVAFLADDAGRLTAQVREALESAENASAAKSTFLANTSHEIRTPLNGVIGMAQALQAETLAPEQRAKVDTILESGRQLLALLNDVLDMSKIEAGRLEITPEPTDVAELAATACALFRPVAEAKGLTLALEAGEGLRPVRTDPLRLRQCLSNLLSNAVKFTDEGAVSVSVRATSCGARRDIITIEVADTGVGIPEADQARLFQAFGQVDSSERRRQSGAGLGLAISREIMQRMGGDISLDSRPGEGSRFTITLQAEVAAETPAPLAETDPPAPVVSAEEAGPSPSEIDGARILLVDDNEMNRAVARCFLEPMGARITEAEGGREALVLFEADAFDLVLLDVHMPGMNGVETLHDLRDIAQPWADTPVIALTADASETDRAHYLDLGMDGYVSKPVDREALAEECARLLGREAQPSDKARRSAV</sequence>
<dbReference type="EMBL" id="QEXV01000001">
    <property type="protein sequence ID" value="PWE18208.1"/>
    <property type="molecule type" value="Genomic_DNA"/>
</dbReference>
<evidence type="ECO:0000256" key="10">
    <source>
        <dbReference type="ARBA" id="ARBA00022989"/>
    </source>
</evidence>
<evidence type="ECO:0000256" key="2">
    <source>
        <dbReference type="ARBA" id="ARBA00004370"/>
    </source>
</evidence>
<dbReference type="InterPro" id="IPR011006">
    <property type="entry name" value="CheY-like_superfamily"/>
</dbReference>
<dbReference type="FunFam" id="1.10.287.130:FF:000004">
    <property type="entry name" value="Ethylene receptor 1"/>
    <property type="match status" value="1"/>
</dbReference>
<dbReference type="InterPro" id="IPR005467">
    <property type="entry name" value="His_kinase_dom"/>
</dbReference>
<dbReference type="Pfam" id="PF00512">
    <property type="entry name" value="HisKA"/>
    <property type="match status" value="1"/>
</dbReference>
<proteinExistence type="predicted"/>
<evidence type="ECO:0000256" key="7">
    <source>
        <dbReference type="ARBA" id="ARBA00022741"/>
    </source>
</evidence>
<keyword evidence="12 15" id="KW-0472">Membrane</keyword>